<evidence type="ECO:0000313" key="2">
    <source>
        <dbReference type="Proteomes" id="UP000265520"/>
    </source>
</evidence>
<dbReference type="Proteomes" id="UP000265520">
    <property type="component" value="Unassembled WGS sequence"/>
</dbReference>
<comment type="caution">
    <text evidence="1">The sequence shown here is derived from an EMBL/GenBank/DDBJ whole genome shotgun (WGS) entry which is preliminary data.</text>
</comment>
<accession>A0A392TAE4</accession>
<dbReference type="AlphaFoldDB" id="A0A392TAE4"/>
<protein>
    <submittedName>
        <fullName evidence="1">Uncharacterized protein</fullName>
    </submittedName>
</protein>
<sequence length="66" mass="7374">MKARVFDNAAARKEEEELINNDPSLKGKSIEEMGLSDFKETVIRSVLAGLEITISRAHFAKLLDVK</sequence>
<reference evidence="1 2" key="1">
    <citation type="journal article" date="2018" name="Front. Plant Sci.">
        <title>Red Clover (Trifolium pratense) and Zigzag Clover (T. medium) - A Picture of Genomic Similarities and Differences.</title>
        <authorList>
            <person name="Dluhosova J."/>
            <person name="Istvanek J."/>
            <person name="Nedelnik J."/>
            <person name="Repkova J."/>
        </authorList>
    </citation>
    <scope>NUCLEOTIDE SEQUENCE [LARGE SCALE GENOMIC DNA]</scope>
    <source>
        <strain evidence="2">cv. 10/8</strain>
        <tissue evidence="1">Leaf</tissue>
    </source>
</reference>
<proteinExistence type="predicted"/>
<feature type="non-terminal residue" evidence="1">
    <location>
        <position position="66"/>
    </location>
</feature>
<dbReference type="EMBL" id="LXQA010540148">
    <property type="protein sequence ID" value="MCI58091.1"/>
    <property type="molecule type" value="Genomic_DNA"/>
</dbReference>
<evidence type="ECO:0000313" key="1">
    <source>
        <dbReference type="EMBL" id="MCI58091.1"/>
    </source>
</evidence>
<organism evidence="1 2">
    <name type="scientific">Trifolium medium</name>
    <dbReference type="NCBI Taxonomy" id="97028"/>
    <lineage>
        <taxon>Eukaryota</taxon>
        <taxon>Viridiplantae</taxon>
        <taxon>Streptophyta</taxon>
        <taxon>Embryophyta</taxon>
        <taxon>Tracheophyta</taxon>
        <taxon>Spermatophyta</taxon>
        <taxon>Magnoliopsida</taxon>
        <taxon>eudicotyledons</taxon>
        <taxon>Gunneridae</taxon>
        <taxon>Pentapetalae</taxon>
        <taxon>rosids</taxon>
        <taxon>fabids</taxon>
        <taxon>Fabales</taxon>
        <taxon>Fabaceae</taxon>
        <taxon>Papilionoideae</taxon>
        <taxon>50 kb inversion clade</taxon>
        <taxon>NPAAA clade</taxon>
        <taxon>Hologalegina</taxon>
        <taxon>IRL clade</taxon>
        <taxon>Trifolieae</taxon>
        <taxon>Trifolium</taxon>
    </lineage>
</organism>
<name>A0A392TAE4_9FABA</name>
<keyword evidence="2" id="KW-1185">Reference proteome</keyword>